<dbReference type="RefSeq" id="WP_029565931.1">
    <property type="nucleotide sequence ID" value="NZ_JNVC02000004.1"/>
</dbReference>
<keyword evidence="1" id="KW-0472">Membrane</keyword>
<protein>
    <submittedName>
        <fullName evidence="2">Uncharacterized protein</fullName>
    </submittedName>
</protein>
<dbReference type="OrthoDB" id="3727008at2"/>
<keyword evidence="1" id="KW-1133">Transmembrane helix</keyword>
<reference evidence="2 3" key="1">
    <citation type="journal article" date="2005" name="Int. J. Syst. Evol. Microbiol.">
        <title>Bacillus cibi sp. nov., isolated from jeotgal, a traditional Korean fermented seafood.</title>
        <authorList>
            <person name="Yoon J.H."/>
            <person name="Lee C.H."/>
            <person name="Oh T.K."/>
        </authorList>
    </citation>
    <scope>NUCLEOTIDE SEQUENCE [LARGE SCALE GENOMIC DNA]</scope>
    <source>
        <strain evidence="2 3">DSM 16189</strain>
    </source>
</reference>
<evidence type="ECO:0000256" key="1">
    <source>
        <dbReference type="SAM" id="Phobius"/>
    </source>
</evidence>
<proteinExistence type="predicted"/>
<organism evidence="2 3">
    <name type="scientific">Metabacillus indicus</name>
    <name type="common">Bacillus indicus</name>
    <dbReference type="NCBI Taxonomy" id="246786"/>
    <lineage>
        <taxon>Bacteria</taxon>
        <taxon>Bacillati</taxon>
        <taxon>Bacillota</taxon>
        <taxon>Bacilli</taxon>
        <taxon>Bacillales</taxon>
        <taxon>Bacillaceae</taxon>
        <taxon>Metabacillus</taxon>
    </lineage>
</organism>
<evidence type="ECO:0000313" key="2">
    <source>
        <dbReference type="EMBL" id="KEZ52852.1"/>
    </source>
</evidence>
<sequence>MKNVHVFSAWLYKKTGWKTAFAASAVFILFMVFVLPNAAQSSKEATGTGESPDGSYLYSAQTLYEIAESYGEKGRDHYIKARFTFDVIWPLVYLFFLASVITFFLRRLKPQLLKLANLLPFGGAAFDFLENISASAVMARYPAKTPVAAELTPVFSFIKWSLIYASFGVVFLGLIIWVYEKIRKKPDA</sequence>
<keyword evidence="3" id="KW-1185">Reference proteome</keyword>
<dbReference type="Proteomes" id="UP000028549">
    <property type="component" value="Unassembled WGS sequence"/>
</dbReference>
<evidence type="ECO:0000313" key="3">
    <source>
        <dbReference type="Proteomes" id="UP000028549"/>
    </source>
</evidence>
<accession>A0A084GZU0</accession>
<dbReference type="EMBL" id="JNVC02000004">
    <property type="protein sequence ID" value="KEZ52852.1"/>
    <property type="molecule type" value="Genomic_DNA"/>
</dbReference>
<feature type="transmembrane region" description="Helical" evidence="1">
    <location>
        <begin position="157"/>
        <end position="179"/>
    </location>
</feature>
<comment type="caution">
    <text evidence="2">The sequence shown here is derived from an EMBL/GenBank/DDBJ whole genome shotgun (WGS) entry which is preliminary data.</text>
</comment>
<feature type="transmembrane region" description="Helical" evidence="1">
    <location>
        <begin position="87"/>
        <end position="105"/>
    </location>
</feature>
<name>A0A084GZU0_METID</name>
<dbReference type="AlphaFoldDB" id="A0A084GZU0"/>
<gene>
    <name evidence="2" type="ORF">GS18_0208435</name>
</gene>
<feature type="transmembrane region" description="Helical" evidence="1">
    <location>
        <begin position="20"/>
        <end position="39"/>
    </location>
</feature>
<dbReference type="STRING" id="246786.GS18_0208435"/>
<keyword evidence="1" id="KW-0812">Transmembrane</keyword>